<dbReference type="EMBL" id="CP130953">
    <property type="protein sequence ID" value="WLF44864.1"/>
    <property type="molecule type" value="Genomic_DNA"/>
</dbReference>
<keyword evidence="4" id="KW-1185">Reference proteome</keyword>
<organism evidence="3 5">
    <name type="scientific">Rhodococcus opacus</name>
    <name type="common">Nocardia opaca</name>
    <dbReference type="NCBI Taxonomy" id="37919"/>
    <lineage>
        <taxon>Bacteria</taxon>
        <taxon>Bacillati</taxon>
        <taxon>Actinomycetota</taxon>
        <taxon>Actinomycetes</taxon>
        <taxon>Mycobacteriales</taxon>
        <taxon>Nocardiaceae</taxon>
        <taxon>Rhodococcus</taxon>
    </lineage>
</organism>
<sequence>MPARSPAMGDHHGAGNGASDGMSAMPENDETGPIHRWTPPLAVRIEAVERFADCAEHVLTVTDPAWSDVAQDYRLLAVNSSLRRQQDSIRAALLLSRHDLGHLAVAFVRAALDDVMHLRFFASLDLDRSQELFASMSNFDSLRALLAQRNYIGDTEMARLSYPKPFLDWAVAGSEETRAVPRRLKKQYGWTGGLLPPGMWVADRAGQRELYDYLSAASSRAVHFSAGEIMRRGWIEPTGKLVTDKPAFREHLACFALDRLWRLYLDTWQVAAPMLERAGISNDHSLRDDEMITAIARLRETGSVPLVHAHEWKLPRRPLRPDNKTPGAPTIRRSAPTWERCGVLRDKRKVPRPRRRRRGQRLGPP</sequence>
<dbReference type="Proteomes" id="UP001066327">
    <property type="component" value="Unassembled WGS sequence"/>
</dbReference>
<accession>A0AAX3Y8M4</accession>
<dbReference type="Proteomes" id="UP001231166">
    <property type="component" value="Chromosome"/>
</dbReference>
<dbReference type="AlphaFoldDB" id="A0AAX3Y8M4"/>
<feature type="region of interest" description="Disordered" evidence="1">
    <location>
        <begin position="1"/>
        <end position="36"/>
    </location>
</feature>
<feature type="compositionally biased region" description="Basic residues" evidence="1">
    <location>
        <begin position="346"/>
        <end position="365"/>
    </location>
</feature>
<reference evidence="3" key="2">
    <citation type="submission" date="2023-07" db="EMBL/GenBank/DDBJ databases">
        <title>Genomic analysis of Rhodococcus opacus VOC-14 with glycol ethers degradation activity.</title>
        <authorList>
            <person name="Narkevich D.A."/>
            <person name="Hlushen A.M."/>
            <person name="Akhremchuk A.E."/>
            <person name="Sikolenko M.A."/>
            <person name="Valentovich L.N."/>
        </authorList>
    </citation>
    <scope>NUCLEOTIDE SEQUENCE</scope>
    <source>
        <strain evidence="3">VOC-14</strain>
    </source>
</reference>
<evidence type="ECO:0000256" key="1">
    <source>
        <dbReference type="SAM" id="MobiDB-lite"/>
    </source>
</evidence>
<evidence type="ECO:0000313" key="5">
    <source>
        <dbReference type="Proteomes" id="UP001231166"/>
    </source>
</evidence>
<evidence type="ECO:0000313" key="2">
    <source>
        <dbReference type="EMBL" id="MCZ4589415.1"/>
    </source>
</evidence>
<gene>
    <name evidence="2" type="ORF">O4328_38260</name>
    <name evidence="3" type="ORF">Q5707_23485</name>
</gene>
<dbReference type="EMBL" id="JAPWIS010000031">
    <property type="protein sequence ID" value="MCZ4589415.1"/>
    <property type="molecule type" value="Genomic_DNA"/>
</dbReference>
<dbReference type="RefSeq" id="WP_269592536.1">
    <property type="nucleotide sequence ID" value="NZ_CP130953.1"/>
</dbReference>
<name>A0AAX3Y8M4_RHOOP</name>
<feature type="region of interest" description="Disordered" evidence="1">
    <location>
        <begin position="317"/>
        <end position="365"/>
    </location>
</feature>
<evidence type="ECO:0000313" key="4">
    <source>
        <dbReference type="Proteomes" id="UP001066327"/>
    </source>
</evidence>
<reference evidence="2" key="1">
    <citation type="submission" date="2022-12" db="EMBL/GenBank/DDBJ databases">
        <authorList>
            <person name="Krivoruchko A.V."/>
            <person name="Elkin A."/>
        </authorList>
    </citation>
    <scope>NUCLEOTIDE SEQUENCE</scope>
    <source>
        <strain evidence="2">IEGM 249</strain>
    </source>
</reference>
<evidence type="ECO:0000313" key="3">
    <source>
        <dbReference type="EMBL" id="WLF44864.1"/>
    </source>
</evidence>
<protein>
    <submittedName>
        <fullName evidence="3">Uncharacterized protein</fullName>
    </submittedName>
</protein>
<proteinExistence type="predicted"/>